<evidence type="ECO:0008006" key="2">
    <source>
        <dbReference type="Google" id="ProtNLM"/>
    </source>
</evidence>
<protein>
    <recommendedName>
        <fullName evidence="2">Uracil DNA glycosylase superfamily protein</fullName>
    </recommendedName>
</protein>
<name>A0A6C0K7A2_9ZZZZ</name>
<reference evidence="1" key="1">
    <citation type="journal article" date="2020" name="Nature">
        <title>Giant virus diversity and host interactions through global metagenomics.</title>
        <authorList>
            <person name="Schulz F."/>
            <person name="Roux S."/>
            <person name="Paez-Espino D."/>
            <person name="Jungbluth S."/>
            <person name="Walsh D.A."/>
            <person name="Denef V.J."/>
            <person name="McMahon K.D."/>
            <person name="Konstantinidis K.T."/>
            <person name="Eloe-Fadrosh E.A."/>
            <person name="Kyrpides N.C."/>
            <person name="Woyke T."/>
        </authorList>
    </citation>
    <scope>NUCLEOTIDE SEQUENCE</scope>
    <source>
        <strain evidence="1">GVMAG-S-1101176-114</strain>
    </source>
</reference>
<dbReference type="EMBL" id="MN740813">
    <property type="protein sequence ID" value="QHU13031.1"/>
    <property type="molecule type" value="Genomic_DNA"/>
</dbReference>
<sequence>MSEITLEHYERIKQKYGHMSSWAIYADKKDRVKEKSGVGDISVFETPDSELLGALNPNVVFAGLNISQKIKEVFGNFHSASPSAQDYKIRFAVKGSKFEGGYMTDVLKDFEQKISGKVMQYLRENKAFEKENVEKFEKELKDIGSTNPVIIAFGADCYKILQRNLKGKYRIYKVTHYSAFITKERLRSEIEALARGL</sequence>
<dbReference type="AlphaFoldDB" id="A0A6C0K7A2"/>
<organism evidence="1">
    <name type="scientific">viral metagenome</name>
    <dbReference type="NCBI Taxonomy" id="1070528"/>
    <lineage>
        <taxon>unclassified sequences</taxon>
        <taxon>metagenomes</taxon>
        <taxon>organismal metagenomes</taxon>
    </lineage>
</organism>
<proteinExistence type="predicted"/>
<evidence type="ECO:0000313" key="1">
    <source>
        <dbReference type="EMBL" id="QHU13031.1"/>
    </source>
</evidence>
<accession>A0A6C0K7A2</accession>